<dbReference type="SUPFAM" id="SSF55729">
    <property type="entry name" value="Acyl-CoA N-acyltransferases (Nat)"/>
    <property type="match status" value="1"/>
</dbReference>
<dbReference type="AlphaFoldDB" id="A0A6G8AVK9"/>
<proteinExistence type="predicted"/>
<dbReference type="CDD" id="cd04301">
    <property type="entry name" value="NAT_SF"/>
    <property type="match status" value="1"/>
</dbReference>
<dbReference type="RefSeq" id="WP_166035165.1">
    <property type="nucleotide sequence ID" value="NZ_CP049887.1"/>
</dbReference>
<dbReference type="KEGG" id="vhy:G7082_11330"/>
<sequence length="271" mass="30936">MLLPIAKASMPRVTQTWNKGFSDYLVPINMTEQQLNHRIDSLGLSRDFSCVFEEEGAYLGVILLGIQTLNHKRIMWVGGISVDPASRGKHVGTKLMKHAELLATQNNCEGIRLEVIATNYKAKKMYDSLSYSILNELIIADISNLDNKQDSLVELIQFPMDRISLKEPITIPWQNRLIFAQNSLMIHYQHQIIGYLSFTESDSSIAIQQLVIFNEQHLSLIKDILIYLNNQFEKTLTLSNFDSSSKEFSMLHSFGLTTKLTQLQLFLPLKK</sequence>
<reference evidence="2 3" key="1">
    <citation type="submission" date="2020-03" db="EMBL/GenBank/DDBJ databases">
        <title>Vagococcus sp. nov., isolated from beetles.</title>
        <authorList>
            <person name="Hyun D.-W."/>
            <person name="Bae J.-W."/>
        </authorList>
    </citation>
    <scope>NUCLEOTIDE SEQUENCE [LARGE SCALE GENOMIC DNA]</scope>
    <source>
        <strain evidence="2 3">HDW17B</strain>
    </source>
</reference>
<gene>
    <name evidence="2" type="ORF">G7082_11330</name>
</gene>
<dbReference type="EMBL" id="CP049887">
    <property type="protein sequence ID" value="QIL49036.1"/>
    <property type="molecule type" value="Genomic_DNA"/>
</dbReference>
<dbReference type="InterPro" id="IPR000182">
    <property type="entry name" value="GNAT_dom"/>
</dbReference>
<dbReference type="Proteomes" id="UP000501747">
    <property type="component" value="Chromosome"/>
</dbReference>
<dbReference type="Pfam" id="PF00583">
    <property type="entry name" value="Acetyltransf_1"/>
    <property type="match status" value="1"/>
</dbReference>
<evidence type="ECO:0000259" key="1">
    <source>
        <dbReference type="PROSITE" id="PS51186"/>
    </source>
</evidence>
<protein>
    <submittedName>
        <fullName evidence="2">GNAT family N-acetyltransferase</fullName>
    </submittedName>
</protein>
<dbReference type="InterPro" id="IPR016181">
    <property type="entry name" value="Acyl_CoA_acyltransferase"/>
</dbReference>
<evidence type="ECO:0000313" key="3">
    <source>
        <dbReference type="Proteomes" id="UP000501747"/>
    </source>
</evidence>
<dbReference type="Gene3D" id="3.40.630.30">
    <property type="match status" value="1"/>
</dbReference>
<organism evidence="2 3">
    <name type="scientific">Vagococcus hydrophili</name>
    <dbReference type="NCBI Taxonomy" id="2714947"/>
    <lineage>
        <taxon>Bacteria</taxon>
        <taxon>Bacillati</taxon>
        <taxon>Bacillota</taxon>
        <taxon>Bacilli</taxon>
        <taxon>Lactobacillales</taxon>
        <taxon>Enterococcaceae</taxon>
        <taxon>Vagococcus</taxon>
    </lineage>
</organism>
<feature type="domain" description="N-acetyltransferase" evidence="1">
    <location>
        <begin position="1"/>
        <end position="146"/>
    </location>
</feature>
<keyword evidence="2" id="KW-0808">Transferase</keyword>
<keyword evidence="3" id="KW-1185">Reference proteome</keyword>
<dbReference type="PROSITE" id="PS51186">
    <property type="entry name" value="GNAT"/>
    <property type="match status" value="1"/>
</dbReference>
<evidence type="ECO:0000313" key="2">
    <source>
        <dbReference type="EMBL" id="QIL49036.1"/>
    </source>
</evidence>
<accession>A0A6G8AVK9</accession>
<dbReference type="GO" id="GO:0016747">
    <property type="term" value="F:acyltransferase activity, transferring groups other than amino-acyl groups"/>
    <property type="evidence" value="ECO:0007669"/>
    <property type="project" value="InterPro"/>
</dbReference>
<name>A0A6G8AVK9_9ENTE</name>